<sequence>MSEVQILKLQNNRIAKLDNGSFVMYPKIKELLLSDNMVQTIKPGSLSVLDKLEFVDLLGNALHEVLAGCPSRWLT</sequence>
<dbReference type="GeneID" id="112690976"/>
<organism evidence="3 4">
    <name type="scientific">Sipha flava</name>
    <name type="common">yellow sugarcane aphid</name>
    <dbReference type="NCBI Taxonomy" id="143950"/>
    <lineage>
        <taxon>Eukaryota</taxon>
        <taxon>Metazoa</taxon>
        <taxon>Ecdysozoa</taxon>
        <taxon>Arthropoda</taxon>
        <taxon>Hexapoda</taxon>
        <taxon>Insecta</taxon>
        <taxon>Pterygota</taxon>
        <taxon>Neoptera</taxon>
        <taxon>Paraneoptera</taxon>
        <taxon>Hemiptera</taxon>
        <taxon>Sternorrhyncha</taxon>
        <taxon>Aphidomorpha</taxon>
        <taxon>Aphidoidea</taxon>
        <taxon>Aphididae</taxon>
        <taxon>Sipha</taxon>
    </lineage>
</organism>
<protein>
    <submittedName>
        <fullName evidence="4">Leucine-rich repeat and immunoglobulin-like domain-containing nogo receptor-interacting protein 2</fullName>
    </submittedName>
</protein>
<evidence type="ECO:0000313" key="4">
    <source>
        <dbReference type="RefSeq" id="XP_025420865.1"/>
    </source>
</evidence>
<dbReference type="InterPro" id="IPR001611">
    <property type="entry name" value="Leu-rich_rpt"/>
</dbReference>
<dbReference type="Gene3D" id="3.80.10.10">
    <property type="entry name" value="Ribonuclease Inhibitor"/>
    <property type="match status" value="1"/>
</dbReference>
<dbReference type="AlphaFoldDB" id="A0A8B8GDG5"/>
<keyword evidence="2" id="KW-0677">Repeat</keyword>
<keyword evidence="1" id="KW-0433">Leucine-rich repeat</keyword>
<gene>
    <name evidence="4" type="primary">LOC112690976</name>
</gene>
<dbReference type="OrthoDB" id="694479at2759"/>
<evidence type="ECO:0000256" key="1">
    <source>
        <dbReference type="ARBA" id="ARBA00022614"/>
    </source>
</evidence>
<dbReference type="SUPFAM" id="SSF52058">
    <property type="entry name" value="L domain-like"/>
    <property type="match status" value="1"/>
</dbReference>
<reference evidence="4" key="1">
    <citation type="submission" date="2025-08" db="UniProtKB">
        <authorList>
            <consortium name="RefSeq"/>
        </authorList>
    </citation>
    <scope>IDENTIFICATION</scope>
    <source>
        <tissue evidence="4">Whole body</tissue>
    </source>
</reference>
<dbReference type="PANTHER" id="PTHR24366">
    <property type="entry name" value="IG(IMMUNOGLOBULIN) AND LRR(LEUCINE RICH REPEAT) DOMAINS"/>
    <property type="match status" value="1"/>
</dbReference>
<keyword evidence="3" id="KW-1185">Reference proteome</keyword>
<dbReference type="PANTHER" id="PTHR24366:SF96">
    <property type="entry name" value="LEUCINE RICH REPEAT CONTAINING 53"/>
    <property type="match status" value="1"/>
</dbReference>
<dbReference type="Proteomes" id="UP000694846">
    <property type="component" value="Unplaced"/>
</dbReference>
<evidence type="ECO:0000313" key="3">
    <source>
        <dbReference type="Proteomes" id="UP000694846"/>
    </source>
</evidence>
<accession>A0A8B8GDG5</accession>
<dbReference type="InterPro" id="IPR032675">
    <property type="entry name" value="LRR_dom_sf"/>
</dbReference>
<proteinExistence type="predicted"/>
<evidence type="ECO:0000256" key="2">
    <source>
        <dbReference type="ARBA" id="ARBA00022737"/>
    </source>
</evidence>
<name>A0A8B8GDG5_9HEMI</name>
<dbReference type="RefSeq" id="XP_025420865.1">
    <property type="nucleotide sequence ID" value="XM_025565080.1"/>
</dbReference>
<dbReference type="Pfam" id="PF13855">
    <property type="entry name" value="LRR_8"/>
    <property type="match status" value="1"/>
</dbReference>